<protein>
    <recommendedName>
        <fullName evidence="4">DUF4386 family protein</fullName>
    </recommendedName>
</protein>
<evidence type="ECO:0008006" key="4">
    <source>
        <dbReference type="Google" id="ProtNLM"/>
    </source>
</evidence>
<evidence type="ECO:0000313" key="2">
    <source>
        <dbReference type="EMBL" id="RHW36160.1"/>
    </source>
</evidence>
<evidence type="ECO:0000256" key="1">
    <source>
        <dbReference type="SAM" id="Phobius"/>
    </source>
</evidence>
<feature type="transmembrane region" description="Helical" evidence="1">
    <location>
        <begin position="7"/>
        <end position="27"/>
    </location>
</feature>
<dbReference type="OrthoDB" id="2859061at2"/>
<proteinExistence type="predicted"/>
<keyword evidence="1" id="KW-1133">Transmembrane helix</keyword>
<accession>A0A396SL96</accession>
<dbReference type="Proteomes" id="UP000265692">
    <property type="component" value="Unassembled WGS sequence"/>
</dbReference>
<feature type="transmembrane region" description="Helical" evidence="1">
    <location>
        <begin position="187"/>
        <end position="206"/>
    </location>
</feature>
<keyword evidence="1" id="KW-0472">Membrane</keyword>
<dbReference type="RefSeq" id="WP_118876451.1">
    <property type="nucleotide sequence ID" value="NZ_QWEI01000005.1"/>
</dbReference>
<dbReference type="EMBL" id="QWEI01000005">
    <property type="protein sequence ID" value="RHW36160.1"/>
    <property type="molecule type" value="Genomic_DNA"/>
</dbReference>
<gene>
    <name evidence="2" type="ORF">D1B33_10995</name>
</gene>
<feature type="transmembrane region" description="Helical" evidence="1">
    <location>
        <begin position="138"/>
        <end position="156"/>
    </location>
</feature>
<feature type="transmembrane region" description="Helical" evidence="1">
    <location>
        <begin position="47"/>
        <end position="67"/>
    </location>
</feature>
<comment type="caution">
    <text evidence="2">The sequence shown here is derived from an EMBL/GenBank/DDBJ whole genome shotgun (WGS) entry which is preliminary data.</text>
</comment>
<dbReference type="AlphaFoldDB" id="A0A396SL96"/>
<name>A0A396SL96_9BACL</name>
<reference evidence="2 3" key="1">
    <citation type="submission" date="2018-08" db="EMBL/GenBank/DDBJ databases">
        <title>Lysinibacillus sp. YLB-03 draft genome sequence.</title>
        <authorList>
            <person name="Yu L."/>
        </authorList>
    </citation>
    <scope>NUCLEOTIDE SEQUENCE [LARGE SCALE GENOMIC DNA]</scope>
    <source>
        <strain evidence="2 3">YLB-03</strain>
    </source>
</reference>
<organism evidence="2 3">
    <name type="scientific">Ureibacillus yapensis</name>
    <dbReference type="NCBI Taxonomy" id="2304605"/>
    <lineage>
        <taxon>Bacteria</taxon>
        <taxon>Bacillati</taxon>
        <taxon>Bacillota</taxon>
        <taxon>Bacilli</taxon>
        <taxon>Bacillales</taxon>
        <taxon>Caryophanaceae</taxon>
        <taxon>Ureibacillus</taxon>
    </lineage>
</organism>
<evidence type="ECO:0000313" key="3">
    <source>
        <dbReference type="Proteomes" id="UP000265692"/>
    </source>
</evidence>
<feature type="transmembrane region" description="Helical" evidence="1">
    <location>
        <begin position="162"/>
        <end position="180"/>
    </location>
</feature>
<keyword evidence="3" id="KW-1185">Reference proteome</keyword>
<keyword evidence="1" id="KW-0812">Transmembrane</keyword>
<feature type="transmembrane region" description="Helical" evidence="1">
    <location>
        <begin position="79"/>
        <end position="100"/>
    </location>
</feature>
<sequence length="228" mass="24602">MKKTRLGGISAILVGICYLLTVIVVLLSPPGENAVIDHVTYMNQLMLVHYILGALGILGIMVVLTISRTLENQTKNSEWYPYSQVMAIIGFALLAINNFRQTGLDHELSHDAVHAGGAVLDAVVIGWVGLVELSPQGWIDFGFVGIWMITVSVYYFKISKNLSVLGFIGGSCFILTVLGNITGFSPLVMIGMGVGGLVIVPAWFMYNGVLLLKKPPLSISPSIHGDIE</sequence>